<reference evidence="14" key="1">
    <citation type="submission" date="2015-12" db="EMBL/GenBank/DDBJ databases">
        <title>De novo transcriptome assembly of four potential Pierce s Disease insect vectors from Arizona vineyards.</title>
        <authorList>
            <person name="Tassone E.E."/>
        </authorList>
    </citation>
    <scope>NUCLEOTIDE SEQUENCE</scope>
</reference>
<protein>
    <recommendedName>
        <fullName evidence="11">Nuclear receptor domain-containing protein</fullName>
    </recommendedName>
</protein>
<dbReference type="PROSITE" id="PS51030">
    <property type="entry name" value="NUCLEAR_REC_DBD_2"/>
    <property type="match status" value="1"/>
</dbReference>
<keyword evidence="9" id="KW-0539">Nucleus</keyword>
<evidence type="ECO:0000313" key="14">
    <source>
        <dbReference type="EMBL" id="JAS28927.1"/>
    </source>
</evidence>
<keyword evidence="6" id="KW-0238">DNA-binding</keyword>
<proteinExistence type="predicted"/>
<gene>
    <name evidence="12" type="ORF">g.25794</name>
    <name evidence="13" type="ORF">g.25795</name>
    <name evidence="14" type="ORF">g.25796</name>
</gene>
<keyword evidence="5" id="KW-0805">Transcription regulation</keyword>
<dbReference type="InterPro" id="IPR013088">
    <property type="entry name" value="Znf_NHR/GATA"/>
</dbReference>
<dbReference type="EMBL" id="GEDC01023660">
    <property type="protein sequence ID" value="JAS13638.1"/>
    <property type="molecule type" value="Transcribed_RNA"/>
</dbReference>
<dbReference type="EMBL" id="GEDC01020183">
    <property type="protein sequence ID" value="JAS17115.1"/>
    <property type="molecule type" value="Transcribed_RNA"/>
</dbReference>
<name>A0A1B6DTC3_9HEMI</name>
<sequence length="339" mass="38168">MTENIESKDLNEASSSLTKDLTLGQVIMNNGKNDQGGTVVCGVCGAVRYYSFVKQAKKFGVYSCESCRKFISKIIHNKGGSKIKCKENKGKCTIPPYVINPLDSSKFISTRGKNARCHACWLQLCLNAFKMPAGLSDFLMTKLPDYMLDPLFVPATNNFDADAAYLCIQSNRRKHTKESVDKEESSASFEQLNTSYDQEMNSADPNVKQKRKAATKFMANISRITGRVSDEFPEDLVQPRKRKHNYSPESKQKSKSFVQVKKVEHVKSELEYDNEKRSESEVANGSGNLSVQDVINKVGRPKLIIITRNVKQKKSKISKDANRNFSIKEDEHPLWDVIG</sequence>
<keyword evidence="2" id="KW-0479">Metal-binding</keyword>
<feature type="domain" description="Nuclear receptor" evidence="11">
    <location>
        <begin position="38"/>
        <end position="142"/>
    </location>
</feature>
<dbReference type="Gene3D" id="3.30.50.10">
    <property type="entry name" value="Erythroid Transcription Factor GATA-1, subunit A"/>
    <property type="match status" value="1"/>
</dbReference>
<evidence type="ECO:0000256" key="2">
    <source>
        <dbReference type="ARBA" id="ARBA00022723"/>
    </source>
</evidence>
<evidence type="ECO:0000256" key="3">
    <source>
        <dbReference type="ARBA" id="ARBA00022771"/>
    </source>
</evidence>
<comment type="subcellular location">
    <subcellularLocation>
        <location evidence="1">Nucleus</location>
    </subcellularLocation>
</comment>
<evidence type="ECO:0000256" key="5">
    <source>
        <dbReference type="ARBA" id="ARBA00023015"/>
    </source>
</evidence>
<keyword evidence="4" id="KW-0862">Zinc</keyword>
<dbReference type="GO" id="GO:0043565">
    <property type="term" value="F:sequence-specific DNA binding"/>
    <property type="evidence" value="ECO:0007669"/>
    <property type="project" value="InterPro"/>
</dbReference>
<evidence type="ECO:0000256" key="6">
    <source>
        <dbReference type="ARBA" id="ARBA00023125"/>
    </source>
</evidence>
<evidence type="ECO:0000256" key="9">
    <source>
        <dbReference type="ARBA" id="ARBA00023242"/>
    </source>
</evidence>
<keyword evidence="3" id="KW-0863">Zinc-finger</keyword>
<evidence type="ECO:0000256" key="7">
    <source>
        <dbReference type="ARBA" id="ARBA00023163"/>
    </source>
</evidence>
<dbReference type="GO" id="GO:0003700">
    <property type="term" value="F:DNA-binding transcription factor activity"/>
    <property type="evidence" value="ECO:0007669"/>
    <property type="project" value="InterPro"/>
</dbReference>
<dbReference type="InterPro" id="IPR001628">
    <property type="entry name" value="Znf_hrmn_rcpt"/>
</dbReference>
<feature type="region of interest" description="Disordered" evidence="10">
    <location>
        <begin position="232"/>
        <end position="258"/>
    </location>
</feature>
<evidence type="ECO:0000256" key="4">
    <source>
        <dbReference type="ARBA" id="ARBA00022833"/>
    </source>
</evidence>
<evidence type="ECO:0000259" key="11">
    <source>
        <dbReference type="PROSITE" id="PS51030"/>
    </source>
</evidence>
<dbReference type="EMBL" id="GEDC01008371">
    <property type="protein sequence ID" value="JAS28927.1"/>
    <property type="molecule type" value="Transcribed_RNA"/>
</dbReference>
<keyword evidence="7" id="KW-0804">Transcription</keyword>
<accession>A0A1B6DTC3</accession>
<evidence type="ECO:0000256" key="10">
    <source>
        <dbReference type="SAM" id="MobiDB-lite"/>
    </source>
</evidence>
<keyword evidence="8" id="KW-0675">Receptor</keyword>
<dbReference type="GO" id="GO:0008270">
    <property type="term" value="F:zinc ion binding"/>
    <property type="evidence" value="ECO:0007669"/>
    <property type="project" value="UniProtKB-KW"/>
</dbReference>
<evidence type="ECO:0000313" key="13">
    <source>
        <dbReference type="EMBL" id="JAS17115.1"/>
    </source>
</evidence>
<evidence type="ECO:0000256" key="1">
    <source>
        <dbReference type="ARBA" id="ARBA00004123"/>
    </source>
</evidence>
<evidence type="ECO:0000313" key="12">
    <source>
        <dbReference type="EMBL" id="JAS13638.1"/>
    </source>
</evidence>
<evidence type="ECO:0000256" key="8">
    <source>
        <dbReference type="ARBA" id="ARBA00023170"/>
    </source>
</evidence>
<dbReference type="AlphaFoldDB" id="A0A1B6DTC3"/>
<organism evidence="14">
    <name type="scientific">Clastoptera arizonana</name>
    <name type="common">Arizona spittle bug</name>
    <dbReference type="NCBI Taxonomy" id="38151"/>
    <lineage>
        <taxon>Eukaryota</taxon>
        <taxon>Metazoa</taxon>
        <taxon>Ecdysozoa</taxon>
        <taxon>Arthropoda</taxon>
        <taxon>Hexapoda</taxon>
        <taxon>Insecta</taxon>
        <taxon>Pterygota</taxon>
        <taxon>Neoptera</taxon>
        <taxon>Paraneoptera</taxon>
        <taxon>Hemiptera</taxon>
        <taxon>Auchenorrhyncha</taxon>
        <taxon>Cercopoidea</taxon>
        <taxon>Clastopteridae</taxon>
        <taxon>Clastoptera</taxon>
    </lineage>
</organism>
<dbReference type="GO" id="GO:0005634">
    <property type="term" value="C:nucleus"/>
    <property type="evidence" value="ECO:0007669"/>
    <property type="project" value="UniProtKB-SubCell"/>
</dbReference>